<dbReference type="Proteomes" id="UP000003844">
    <property type="component" value="Unassembled WGS sequence"/>
</dbReference>
<dbReference type="InterPro" id="IPR012640">
    <property type="entry name" value="Membr_lipoprot_lipid_attach_CS"/>
</dbReference>
<dbReference type="PROSITE" id="PS51257">
    <property type="entry name" value="PROKAR_LIPOPROTEIN"/>
    <property type="match status" value="1"/>
</dbReference>
<protein>
    <recommendedName>
        <fullName evidence="1">Type IV secretion system putative lipoprotein virB7</fullName>
    </recommendedName>
</protein>
<organism evidence="5 6">
    <name type="scientific">Gillisia limnaea (strain DSM 15749 / LMG 21470 / R-8282)</name>
    <dbReference type="NCBI Taxonomy" id="865937"/>
    <lineage>
        <taxon>Bacteria</taxon>
        <taxon>Pseudomonadati</taxon>
        <taxon>Bacteroidota</taxon>
        <taxon>Flavobacteriia</taxon>
        <taxon>Flavobacteriales</taxon>
        <taxon>Flavobacteriaceae</taxon>
        <taxon>Gillisia</taxon>
    </lineage>
</organism>
<evidence type="ECO:0000256" key="1">
    <source>
        <dbReference type="ARBA" id="ARBA00017922"/>
    </source>
</evidence>
<dbReference type="Pfam" id="PF08139">
    <property type="entry name" value="LPAM_1"/>
    <property type="match status" value="1"/>
</dbReference>
<proteinExistence type="predicted"/>
<feature type="chain" id="PRO_5003560388" description="Type IV secretion system putative lipoprotein virB7" evidence="3">
    <location>
        <begin position="19"/>
        <end position="137"/>
    </location>
</feature>
<accession>H2BUE8</accession>
<dbReference type="HOGENOM" id="CLU_1935078_0_0_10"/>
<sequence length="137" mass="14960">MKKLIFLFLSLAVLTACSSDDDSSDEDLILGTWFIVEVNNIPNSDFTLSECNKNSTMTFNEDGTATSVFHAQVGENCVAGTPTNSTWNNQSGIYTIAIPIPELQGFNTLTGTIEFTSNTFIFTPVVSPTTTIVFERN</sequence>
<evidence type="ECO:0000313" key="6">
    <source>
        <dbReference type="Proteomes" id="UP000003844"/>
    </source>
</evidence>
<feature type="signal peptide" evidence="3">
    <location>
        <begin position="1"/>
        <end position="18"/>
    </location>
</feature>
<dbReference type="STRING" id="865937.Gilli_3219"/>
<gene>
    <name evidence="5" type="ORF">Gilli_3219</name>
</gene>
<evidence type="ECO:0000256" key="3">
    <source>
        <dbReference type="SAM" id="SignalP"/>
    </source>
</evidence>
<evidence type="ECO:0000313" key="5">
    <source>
        <dbReference type="EMBL" id="EHQ03826.1"/>
    </source>
</evidence>
<keyword evidence="6" id="KW-1185">Reference proteome</keyword>
<dbReference type="RefSeq" id="WP_006990132.1">
    <property type="nucleotide sequence ID" value="NZ_JH594606.1"/>
</dbReference>
<dbReference type="AlphaFoldDB" id="H2BUE8"/>
<evidence type="ECO:0000256" key="2">
    <source>
        <dbReference type="ARBA" id="ARBA00022729"/>
    </source>
</evidence>
<dbReference type="eggNOG" id="ENOG5030Y2Q">
    <property type="taxonomic scope" value="Bacteria"/>
</dbReference>
<keyword evidence="2 3" id="KW-0732">Signal</keyword>
<dbReference type="OrthoDB" id="1442355at2"/>
<dbReference type="EMBL" id="JH594606">
    <property type="protein sequence ID" value="EHQ03826.1"/>
    <property type="molecule type" value="Genomic_DNA"/>
</dbReference>
<evidence type="ECO:0000259" key="4">
    <source>
        <dbReference type="Pfam" id="PF13648"/>
    </source>
</evidence>
<dbReference type="InterPro" id="IPR024311">
    <property type="entry name" value="Lipocalin-like"/>
</dbReference>
<feature type="domain" description="Lipocalin-like" evidence="4">
    <location>
        <begin position="29"/>
        <end position="121"/>
    </location>
</feature>
<reference evidence="6" key="1">
    <citation type="journal article" date="2012" name="Stand. Genomic Sci.">
        <title>Genome sequence of the Antarctic rhodopsins-containing flavobacterium Gillisia limnaea type strain (R-8282(T)).</title>
        <authorList>
            <person name="Riedel T."/>
            <person name="Held B."/>
            <person name="Nolan M."/>
            <person name="Lucas S."/>
            <person name="Lapidus A."/>
            <person name="Tice H."/>
            <person name="Del Rio T.G."/>
            <person name="Cheng J.F."/>
            <person name="Han C."/>
            <person name="Tapia R."/>
            <person name="Goodwin L.A."/>
            <person name="Pitluck S."/>
            <person name="Liolios K."/>
            <person name="Mavromatis K."/>
            <person name="Pagani I."/>
            <person name="Ivanova N."/>
            <person name="Mikhailova N."/>
            <person name="Pati A."/>
            <person name="Chen A."/>
            <person name="Palaniappan K."/>
            <person name="Land M."/>
            <person name="Rohde M."/>
            <person name="Tindall B.J."/>
            <person name="Detter J.C."/>
            <person name="Goker M."/>
            <person name="Bristow J."/>
            <person name="Eisen J.A."/>
            <person name="Markowitz V."/>
            <person name="Hugenholtz P."/>
            <person name="Kyrpides N.C."/>
            <person name="Klenk H.P."/>
            <person name="Woyke T."/>
        </authorList>
    </citation>
    <scope>NUCLEOTIDE SEQUENCE [LARGE SCALE GENOMIC DNA]</scope>
    <source>
        <strain evidence="6">DSM 15749 / LMG 21470 / R-8282</strain>
    </source>
</reference>
<name>H2BUE8_GILLR</name>
<dbReference type="Pfam" id="PF13648">
    <property type="entry name" value="Lipocalin_4"/>
    <property type="match status" value="1"/>
</dbReference>